<feature type="domain" description="HTH marR-type" evidence="4">
    <location>
        <begin position="15"/>
        <end position="144"/>
    </location>
</feature>
<evidence type="ECO:0000313" key="6">
    <source>
        <dbReference type="Proteomes" id="UP000614200"/>
    </source>
</evidence>
<dbReference type="Pfam" id="PF01047">
    <property type="entry name" value="MarR"/>
    <property type="match status" value="1"/>
</dbReference>
<dbReference type="EMBL" id="JADKNH010000001">
    <property type="protein sequence ID" value="MBF4691613.1"/>
    <property type="molecule type" value="Genomic_DNA"/>
</dbReference>
<dbReference type="Proteomes" id="UP000614200">
    <property type="component" value="Unassembled WGS sequence"/>
</dbReference>
<dbReference type="RefSeq" id="WP_194699859.1">
    <property type="nucleotide sequence ID" value="NZ_JADKNH010000001.1"/>
</dbReference>
<dbReference type="InterPro" id="IPR036390">
    <property type="entry name" value="WH_DNA-bd_sf"/>
</dbReference>
<comment type="caution">
    <text evidence="5">The sequence shown here is derived from an EMBL/GenBank/DDBJ whole genome shotgun (WGS) entry which is preliminary data.</text>
</comment>
<name>A0ABR9ZMB8_9FIRM</name>
<dbReference type="Gene3D" id="1.10.10.10">
    <property type="entry name" value="Winged helix-like DNA-binding domain superfamily/Winged helix DNA-binding domain"/>
    <property type="match status" value="1"/>
</dbReference>
<evidence type="ECO:0000256" key="2">
    <source>
        <dbReference type="ARBA" id="ARBA00023125"/>
    </source>
</evidence>
<keyword evidence="2" id="KW-0238">DNA-binding</keyword>
<protein>
    <submittedName>
        <fullName evidence="5">Winged helix-turn-helix transcriptional regulator</fullName>
    </submittedName>
</protein>
<gene>
    <name evidence="5" type="ORF">ISU02_00710</name>
</gene>
<dbReference type="SUPFAM" id="SSF46785">
    <property type="entry name" value="Winged helix' DNA-binding domain"/>
    <property type="match status" value="1"/>
</dbReference>
<organism evidence="5 6">
    <name type="scientific">Fusibacter ferrireducens</name>
    <dbReference type="NCBI Taxonomy" id="2785058"/>
    <lineage>
        <taxon>Bacteria</taxon>
        <taxon>Bacillati</taxon>
        <taxon>Bacillota</taxon>
        <taxon>Clostridia</taxon>
        <taxon>Eubacteriales</taxon>
        <taxon>Eubacteriales Family XII. Incertae Sedis</taxon>
        <taxon>Fusibacter</taxon>
    </lineage>
</organism>
<dbReference type="SMART" id="SM00347">
    <property type="entry name" value="HTH_MARR"/>
    <property type="match status" value="1"/>
</dbReference>
<evidence type="ECO:0000256" key="3">
    <source>
        <dbReference type="ARBA" id="ARBA00023163"/>
    </source>
</evidence>
<keyword evidence="3" id="KW-0804">Transcription</keyword>
<proteinExistence type="predicted"/>
<evidence type="ECO:0000313" key="5">
    <source>
        <dbReference type="EMBL" id="MBF4691613.1"/>
    </source>
</evidence>
<keyword evidence="1" id="KW-0805">Transcription regulation</keyword>
<dbReference type="PANTHER" id="PTHR42756">
    <property type="entry name" value="TRANSCRIPTIONAL REGULATOR, MARR"/>
    <property type="match status" value="1"/>
</dbReference>
<dbReference type="PANTHER" id="PTHR42756:SF1">
    <property type="entry name" value="TRANSCRIPTIONAL REPRESSOR OF EMRAB OPERON"/>
    <property type="match status" value="1"/>
</dbReference>
<dbReference type="PROSITE" id="PS50995">
    <property type="entry name" value="HTH_MARR_2"/>
    <property type="match status" value="1"/>
</dbReference>
<reference evidence="5 6" key="1">
    <citation type="submission" date="2020-11" db="EMBL/GenBank/DDBJ databases">
        <title>Fusibacter basophilias sp. nov.</title>
        <authorList>
            <person name="Qiu D."/>
        </authorList>
    </citation>
    <scope>NUCLEOTIDE SEQUENCE [LARGE SCALE GENOMIC DNA]</scope>
    <source>
        <strain evidence="5 6">Q10-2</strain>
    </source>
</reference>
<keyword evidence="6" id="KW-1185">Reference proteome</keyword>
<sequence length="154" mass="17374">MDKKCISDGHSCNLESCLFFSSTKLARAFKKIADEAFNKTGLSPSHAFLLNLVNSRGEIHQKEVGELLHLTPSTITRFVEKLERMHLISRKSEGKNIFISKTEKGMALQPDIVKAWDDLHARYRNILTETETETFIKLTNKLLGQLGDGDIALK</sequence>
<evidence type="ECO:0000259" key="4">
    <source>
        <dbReference type="PROSITE" id="PS50995"/>
    </source>
</evidence>
<dbReference type="InterPro" id="IPR036388">
    <property type="entry name" value="WH-like_DNA-bd_sf"/>
</dbReference>
<evidence type="ECO:0000256" key="1">
    <source>
        <dbReference type="ARBA" id="ARBA00023015"/>
    </source>
</evidence>
<dbReference type="InterPro" id="IPR000835">
    <property type="entry name" value="HTH_MarR-typ"/>
</dbReference>
<accession>A0ABR9ZMB8</accession>